<dbReference type="GO" id="GO:0003676">
    <property type="term" value="F:nucleic acid binding"/>
    <property type="evidence" value="ECO:0007669"/>
    <property type="project" value="InterPro"/>
</dbReference>
<dbReference type="SUPFAM" id="SSF56672">
    <property type="entry name" value="DNA/RNA polymerases"/>
    <property type="match status" value="1"/>
</dbReference>
<dbReference type="EMBL" id="BART01002050">
    <property type="protein sequence ID" value="GAG55772.1"/>
    <property type="molecule type" value="Genomic_DNA"/>
</dbReference>
<sequence>MNSLYGKFGQKAEQWEKIGDCPGEPDRIETCIDMKTKKTWRIRYLLGEIFEQTGWTETINSFPAIAAHITAYARMFLWDLMYKCGQENYFYCDTDSLFVNTEGFKNLAHLVKPGKIGKIKVESVANKLTIYSLKDYEFGDKTVIKGIRKNAVKKSDVTYEQEKWPTIKGILQTGKPDHYPILKTTKHLYRDYRKGIVCKSGRVIPFELGDPDSQPQRFF</sequence>
<dbReference type="PROSITE" id="PS00116">
    <property type="entry name" value="DNA_POLYMERASE_B"/>
    <property type="match status" value="1"/>
</dbReference>
<accession>X0ZC22</accession>
<dbReference type="InterPro" id="IPR043502">
    <property type="entry name" value="DNA/RNA_pol_sf"/>
</dbReference>
<dbReference type="AlphaFoldDB" id="X0ZC22"/>
<dbReference type="InterPro" id="IPR023211">
    <property type="entry name" value="DNA_pol_palm_dom_sf"/>
</dbReference>
<name>X0ZC22_9ZZZZ</name>
<dbReference type="Gene3D" id="3.90.1600.10">
    <property type="entry name" value="Palm domain of DNA polymerase"/>
    <property type="match status" value="1"/>
</dbReference>
<organism evidence="1">
    <name type="scientific">marine sediment metagenome</name>
    <dbReference type="NCBI Taxonomy" id="412755"/>
    <lineage>
        <taxon>unclassified sequences</taxon>
        <taxon>metagenomes</taxon>
        <taxon>ecological metagenomes</taxon>
    </lineage>
</organism>
<dbReference type="InterPro" id="IPR017964">
    <property type="entry name" value="DNA-dir_DNA_pol_B_CS"/>
</dbReference>
<protein>
    <submittedName>
        <fullName evidence="1">Uncharacterized protein</fullName>
    </submittedName>
</protein>
<gene>
    <name evidence="1" type="ORF">S01H4_06579</name>
</gene>
<evidence type="ECO:0000313" key="1">
    <source>
        <dbReference type="EMBL" id="GAG55772.1"/>
    </source>
</evidence>
<comment type="caution">
    <text evidence="1">The sequence shown here is derived from an EMBL/GenBank/DDBJ whole genome shotgun (WGS) entry which is preliminary data.</text>
</comment>
<dbReference type="GO" id="GO:0000166">
    <property type="term" value="F:nucleotide binding"/>
    <property type="evidence" value="ECO:0007669"/>
    <property type="project" value="InterPro"/>
</dbReference>
<proteinExistence type="predicted"/>
<reference evidence="1" key="1">
    <citation type="journal article" date="2014" name="Front. Microbiol.">
        <title>High frequency of phylogenetically diverse reductive dehalogenase-homologous genes in deep subseafloor sedimentary metagenomes.</title>
        <authorList>
            <person name="Kawai M."/>
            <person name="Futagami T."/>
            <person name="Toyoda A."/>
            <person name="Takaki Y."/>
            <person name="Nishi S."/>
            <person name="Hori S."/>
            <person name="Arai W."/>
            <person name="Tsubouchi T."/>
            <person name="Morono Y."/>
            <person name="Uchiyama I."/>
            <person name="Ito T."/>
            <person name="Fujiyama A."/>
            <person name="Inagaki F."/>
            <person name="Takami H."/>
        </authorList>
    </citation>
    <scope>NUCLEOTIDE SEQUENCE</scope>
    <source>
        <strain evidence="1">Expedition CK06-06</strain>
    </source>
</reference>